<accession>A0A813ULX9</accession>
<reference evidence="1" key="1">
    <citation type="submission" date="2021-02" db="EMBL/GenBank/DDBJ databases">
        <authorList>
            <person name="Nowell W R."/>
        </authorList>
    </citation>
    <scope>NUCLEOTIDE SEQUENCE</scope>
</reference>
<evidence type="ECO:0000313" key="2">
    <source>
        <dbReference type="Proteomes" id="UP000663828"/>
    </source>
</evidence>
<sequence length="102" mass="11366">MHVPLELTVRIWFSSNAHILTGISFNFKREEDCENHRVQSLEFGKLTTTTEADSGSGSVTMILICPITIVLDNDSYLFVVDSGNHRVMDQNANGFRCLVGCT</sequence>
<evidence type="ECO:0000313" key="1">
    <source>
        <dbReference type="EMBL" id="CAF0825516.1"/>
    </source>
</evidence>
<dbReference type="InterPro" id="IPR011042">
    <property type="entry name" value="6-blade_b-propeller_TolB-like"/>
</dbReference>
<organism evidence="1 2">
    <name type="scientific">Adineta ricciae</name>
    <name type="common">Rotifer</name>
    <dbReference type="NCBI Taxonomy" id="249248"/>
    <lineage>
        <taxon>Eukaryota</taxon>
        <taxon>Metazoa</taxon>
        <taxon>Spiralia</taxon>
        <taxon>Gnathifera</taxon>
        <taxon>Rotifera</taxon>
        <taxon>Eurotatoria</taxon>
        <taxon>Bdelloidea</taxon>
        <taxon>Adinetida</taxon>
        <taxon>Adinetidae</taxon>
        <taxon>Adineta</taxon>
    </lineage>
</organism>
<gene>
    <name evidence="1" type="ORF">XAT740_LOCUS4186</name>
</gene>
<protein>
    <submittedName>
        <fullName evidence="1">Uncharacterized protein</fullName>
    </submittedName>
</protein>
<name>A0A813ULX9_ADIRI</name>
<comment type="caution">
    <text evidence="1">The sequence shown here is derived from an EMBL/GenBank/DDBJ whole genome shotgun (WGS) entry which is preliminary data.</text>
</comment>
<dbReference type="EMBL" id="CAJNOR010000168">
    <property type="protein sequence ID" value="CAF0825516.1"/>
    <property type="molecule type" value="Genomic_DNA"/>
</dbReference>
<proteinExistence type="predicted"/>
<keyword evidence="2" id="KW-1185">Reference proteome</keyword>
<dbReference type="AlphaFoldDB" id="A0A813ULX9"/>
<dbReference type="Proteomes" id="UP000663828">
    <property type="component" value="Unassembled WGS sequence"/>
</dbReference>
<dbReference type="Gene3D" id="2.120.10.30">
    <property type="entry name" value="TolB, C-terminal domain"/>
    <property type="match status" value="1"/>
</dbReference>